<accession>A0ACB7SY71</accession>
<keyword evidence="2" id="KW-1185">Reference proteome</keyword>
<dbReference type="Proteomes" id="UP000821845">
    <property type="component" value="Chromosome 2"/>
</dbReference>
<protein>
    <submittedName>
        <fullName evidence="1">Uncharacterized protein</fullName>
    </submittedName>
</protein>
<reference evidence="1" key="1">
    <citation type="submission" date="2020-05" db="EMBL/GenBank/DDBJ databases">
        <title>Large-scale comparative analyses of tick genomes elucidate their genetic diversity and vector capacities.</title>
        <authorList>
            <person name="Jia N."/>
            <person name="Wang J."/>
            <person name="Shi W."/>
            <person name="Du L."/>
            <person name="Sun Y."/>
            <person name="Zhan W."/>
            <person name="Jiang J."/>
            <person name="Wang Q."/>
            <person name="Zhang B."/>
            <person name="Ji P."/>
            <person name="Sakyi L.B."/>
            <person name="Cui X."/>
            <person name="Yuan T."/>
            <person name="Jiang B."/>
            <person name="Yang W."/>
            <person name="Lam T.T.-Y."/>
            <person name="Chang Q."/>
            <person name="Ding S."/>
            <person name="Wang X."/>
            <person name="Zhu J."/>
            <person name="Ruan X."/>
            <person name="Zhao L."/>
            <person name="Wei J."/>
            <person name="Que T."/>
            <person name="Du C."/>
            <person name="Cheng J."/>
            <person name="Dai P."/>
            <person name="Han X."/>
            <person name="Huang E."/>
            <person name="Gao Y."/>
            <person name="Liu J."/>
            <person name="Shao H."/>
            <person name="Ye R."/>
            <person name="Li L."/>
            <person name="Wei W."/>
            <person name="Wang X."/>
            <person name="Wang C."/>
            <person name="Yang T."/>
            <person name="Huo Q."/>
            <person name="Li W."/>
            <person name="Guo W."/>
            <person name="Chen H."/>
            <person name="Zhou L."/>
            <person name="Ni X."/>
            <person name="Tian J."/>
            <person name="Zhou Y."/>
            <person name="Sheng Y."/>
            <person name="Liu T."/>
            <person name="Pan Y."/>
            <person name="Xia L."/>
            <person name="Li J."/>
            <person name="Zhao F."/>
            <person name="Cao W."/>
        </authorList>
    </citation>
    <scope>NUCLEOTIDE SEQUENCE</scope>
    <source>
        <strain evidence="1">Hyas-2018</strain>
    </source>
</reference>
<proteinExistence type="predicted"/>
<dbReference type="EMBL" id="CM023482">
    <property type="protein sequence ID" value="KAH6938997.1"/>
    <property type="molecule type" value="Genomic_DNA"/>
</dbReference>
<comment type="caution">
    <text evidence="1">The sequence shown here is derived from an EMBL/GenBank/DDBJ whole genome shotgun (WGS) entry which is preliminary data.</text>
</comment>
<evidence type="ECO:0000313" key="2">
    <source>
        <dbReference type="Proteomes" id="UP000821845"/>
    </source>
</evidence>
<gene>
    <name evidence="1" type="ORF">HPB50_015549</name>
</gene>
<name>A0ACB7SY71_HYAAI</name>
<organism evidence="1 2">
    <name type="scientific">Hyalomma asiaticum</name>
    <name type="common">Tick</name>
    <dbReference type="NCBI Taxonomy" id="266040"/>
    <lineage>
        <taxon>Eukaryota</taxon>
        <taxon>Metazoa</taxon>
        <taxon>Ecdysozoa</taxon>
        <taxon>Arthropoda</taxon>
        <taxon>Chelicerata</taxon>
        <taxon>Arachnida</taxon>
        <taxon>Acari</taxon>
        <taxon>Parasitiformes</taxon>
        <taxon>Ixodida</taxon>
        <taxon>Ixodoidea</taxon>
        <taxon>Ixodidae</taxon>
        <taxon>Hyalomminae</taxon>
        <taxon>Hyalomma</taxon>
    </lineage>
</organism>
<sequence length="119" mass="12523">MRHSSAAAAVAGRAKSKRAKQAAGRRKQQAGLPLRPSRIAEAPQAPSPVENGTSASSEQSPSQPWCVGVECARALRVLCEFGSAPDGVTVLLLLLWCFPCLGGALVRMTNAGPTCRRRL</sequence>
<evidence type="ECO:0000313" key="1">
    <source>
        <dbReference type="EMBL" id="KAH6938997.1"/>
    </source>
</evidence>